<dbReference type="InterPro" id="IPR032710">
    <property type="entry name" value="NTF2-like_dom_sf"/>
</dbReference>
<reference evidence="1 2" key="1">
    <citation type="submission" date="2019-05" db="EMBL/GenBank/DDBJ databases">
        <title>Genome sequencing of F202Z8.</title>
        <authorList>
            <person name="Kwon Y.M."/>
        </authorList>
    </citation>
    <scope>NUCLEOTIDE SEQUENCE [LARGE SCALE GENOMIC DNA]</scope>
    <source>
        <strain evidence="1 2">F202Z8</strain>
    </source>
</reference>
<dbReference type="Gene3D" id="3.10.450.50">
    <property type="match status" value="1"/>
</dbReference>
<gene>
    <name evidence="1" type="ORF">FGM00_07025</name>
</gene>
<sequence>MRNVLFVLSLLVLLSCGETSTTDTNAQTTAELQQYKDLDAAEESTQKFIQEYIRAVNASDWKTTLPKYLPYDPEAFIAEHTAFRTSFPNYAATIKHLVVEGNRGVVWLNVTANYAKTYSLKSPDAAYGDDYLKGIEAENQALSWEEAWYFDVVDGKFGNEWDFLKDNHAVLKALNAAQK</sequence>
<protein>
    <submittedName>
        <fullName evidence="1">Ester cyclase</fullName>
    </submittedName>
</protein>
<dbReference type="Proteomes" id="UP000310017">
    <property type="component" value="Chromosome"/>
</dbReference>
<organism evidence="1 2">
    <name type="scientific">Aggregatimonas sangjinii</name>
    <dbReference type="NCBI Taxonomy" id="2583587"/>
    <lineage>
        <taxon>Bacteria</taxon>
        <taxon>Pseudomonadati</taxon>
        <taxon>Bacteroidota</taxon>
        <taxon>Flavobacteriia</taxon>
        <taxon>Flavobacteriales</taxon>
        <taxon>Flavobacteriaceae</taxon>
        <taxon>Aggregatimonas</taxon>
    </lineage>
</organism>
<accession>A0A5B7SNX7</accession>
<evidence type="ECO:0000313" key="2">
    <source>
        <dbReference type="Proteomes" id="UP000310017"/>
    </source>
</evidence>
<dbReference type="EMBL" id="CP040710">
    <property type="protein sequence ID" value="QCW99861.1"/>
    <property type="molecule type" value="Genomic_DNA"/>
</dbReference>
<dbReference type="AlphaFoldDB" id="A0A5B7SNX7"/>
<name>A0A5B7SNX7_9FLAO</name>
<dbReference type="KEGG" id="asag:FGM00_07025"/>
<dbReference type="SUPFAM" id="SSF54427">
    <property type="entry name" value="NTF2-like"/>
    <property type="match status" value="1"/>
</dbReference>
<dbReference type="PROSITE" id="PS51257">
    <property type="entry name" value="PROKAR_LIPOPROTEIN"/>
    <property type="match status" value="1"/>
</dbReference>
<dbReference type="RefSeq" id="WP_138852211.1">
    <property type="nucleotide sequence ID" value="NZ_CP040710.1"/>
</dbReference>
<keyword evidence="2" id="KW-1185">Reference proteome</keyword>
<evidence type="ECO:0000313" key="1">
    <source>
        <dbReference type="EMBL" id="QCW99861.1"/>
    </source>
</evidence>
<proteinExistence type="predicted"/>